<dbReference type="Proteomes" id="UP000646548">
    <property type="component" value="Unassembled WGS sequence"/>
</dbReference>
<comment type="caution">
    <text evidence="1">The sequence shown here is derived from an EMBL/GenBank/DDBJ whole genome shotgun (WGS) entry which is preliminary data.</text>
</comment>
<dbReference type="AlphaFoldDB" id="A0A834BZU5"/>
<dbReference type="PANTHER" id="PTHR35083">
    <property type="entry name" value="RGD1565685 PROTEIN"/>
    <property type="match status" value="1"/>
</dbReference>
<accession>A0A834BZU5</accession>
<dbReference type="EMBL" id="WKFB01000736">
    <property type="protein sequence ID" value="KAF6718448.1"/>
    <property type="molecule type" value="Genomic_DNA"/>
</dbReference>
<protein>
    <submittedName>
        <fullName evidence="1">Uncharacterized protein</fullName>
    </submittedName>
</protein>
<dbReference type="InterPro" id="IPR027897">
    <property type="entry name" value="DUF4559"/>
</dbReference>
<evidence type="ECO:0000313" key="2">
    <source>
        <dbReference type="Proteomes" id="UP000646548"/>
    </source>
</evidence>
<sequence length="66" mass="7454">MVSQWEAALLQEMLQECLHATADSEEANAQDGERLRSLGGFLRSNKDLGERFSTELQTITELEARE</sequence>
<name>A0A834BZU5_ORYME</name>
<organism evidence="1 2">
    <name type="scientific">Oryzias melastigma</name>
    <name type="common">Marine medaka</name>
    <dbReference type="NCBI Taxonomy" id="30732"/>
    <lineage>
        <taxon>Eukaryota</taxon>
        <taxon>Metazoa</taxon>
        <taxon>Chordata</taxon>
        <taxon>Craniata</taxon>
        <taxon>Vertebrata</taxon>
        <taxon>Euteleostomi</taxon>
        <taxon>Actinopterygii</taxon>
        <taxon>Neopterygii</taxon>
        <taxon>Teleostei</taxon>
        <taxon>Neoteleostei</taxon>
        <taxon>Acanthomorphata</taxon>
        <taxon>Ovalentaria</taxon>
        <taxon>Atherinomorphae</taxon>
        <taxon>Beloniformes</taxon>
        <taxon>Adrianichthyidae</taxon>
        <taxon>Oryziinae</taxon>
        <taxon>Oryzias</taxon>
    </lineage>
</organism>
<dbReference type="PANTHER" id="PTHR35083:SF2">
    <property type="entry name" value="CHROMOSOME 17 CXORF38 HOMOLOG"/>
    <property type="match status" value="1"/>
</dbReference>
<evidence type="ECO:0000313" key="1">
    <source>
        <dbReference type="EMBL" id="KAF6718448.1"/>
    </source>
</evidence>
<proteinExistence type="predicted"/>
<gene>
    <name evidence="1" type="ORF">FQA47_019379</name>
</gene>
<reference evidence="1" key="1">
    <citation type="journal article" name="BMC Genomics">
        <title>Long-read sequencing and de novo genome assembly of marine medaka (Oryzias melastigma).</title>
        <authorList>
            <person name="Liang P."/>
            <person name="Saqib H.S.A."/>
            <person name="Ni X."/>
            <person name="Shen Y."/>
        </authorList>
    </citation>
    <scope>NUCLEOTIDE SEQUENCE</scope>
    <source>
        <strain evidence="1">Bigg-433</strain>
    </source>
</reference>